<accession>A0A2W1MYM4</accession>
<reference evidence="2 3" key="1">
    <citation type="submission" date="2018-06" db="EMBL/GenBank/DDBJ databases">
        <title>The draft genome sequence of Crocinitomix sp. SM1701.</title>
        <authorList>
            <person name="Zhang X."/>
        </authorList>
    </citation>
    <scope>NUCLEOTIDE SEQUENCE [LARGE SCALE GENOMIC DNA]</scope>
    <source>
        <strain evidence="2 3">SM1701</strain>
    </source>
</reference>
<dbReference type="RefSeq" id="WP_111063029.1">
    <property type="nucleotide sequence ID" value="NZ_JBHUCU010000032.1"/>
</dbReference>
<gene>
    <name evidence="2" type="ORF">DNU06_09455</name>
</gene>
<feature type="transmembrane region" description="Helical" evidence="1">
    <location>
        <begin position="57"/>
        <end position="75"/>
    </location>
</feature>
<evidence type="ECO:0000313" key="2">
    <source>
        <dbReference type="EMBL" id="PZE16967.1"/>
    </source>
</evidence>
<keyword evidence="1" id="KW-0812">Transmembrane</keyword>
<feature type="transmembrane region" description="Helical" evidence="1">
    <location>
        <begin position="150"/>
        <end position="175"/>
    </location>
</feature>
<dbReference type="Proteomes" id="UP000249248">
    <property type="component" value="Unassembled WGS sequence"/>
</dbReference>
<sequence length="218" mass="25184">MSFRSISYLSILTIVAILSVLHFKKLSTPYRLLTGLIVFNWALEITSKILAQKFGNSIPIYHFVILGGLTFNLFIYLKIHVIKKASFIIIVGMTILFIILSVLNSLTNQTINVFPTNGIMLHGLQSITFSLIVYLNMLQYPIQASIFKQPVFWLNTGNFVFYGITFTIFALYNFFYKSSYITSYAHWFIYGANLFLYCSYLYAIILDSKTYHTRNGFR</sequence>
<evidence type="ECO:0000256" key="1">
    <source>
        <dbReference type="SAM" id="Phobius"/>
    </source>
</evidence>
<feature type="transmembrane region" description="Helical" evidence="1">
    <location>
        <begin position="187"/>
        <end position="205"/>
    </location>
</feature>
<dbReference type="OrthoDB" id="651989at2"/>
<evidence type="ECO:0000313" key="3">
    <source>
        <dbReference type="Proteomes" id="UP000249248"/>
    </source>
</evidence>
<evidence type="ECO:0008006" key="4">
    <source>
        <dbReference type="Google" id="ProtNLM"/>
    </source>
</evidence>
<dbReference type="EMBL" id="QKSB01000005">
    <property type="protein sequence ID" value="PZE16967.1"/>
    <property type="molecule type" value="Genomic_DNA"/>
</dbReference>
<feature type="transmembrane region" description="Helical" evidence="1">
    <location>
        <begin position="119"/>
        <end position="138"/>
    </location>
</feature>
<feature type="transmembrane region" description="Helical" evidence="1">
    <location>
        <begin position="6"/>
        <end position="23"/>
    </location>
</feature>
<name>A0A2W1MYM4_9FLAO</name>
<dbReference type="AlphaFoldDB" id="A0A2W1MYM4"/>
<keyword evidence="1" id="KW-0472">Membrane</keyword>
<proteinExistence type="predicted"/>
<feature type="transmembrane region" description="Helical" evidence="1">
    <location>
        <begin position="87"/>
        <end position="107"/>
    </location>
</feature>
<protein>
    <recommendedName>
        <fullName evidence="4">DUF998 domain-containing protein</fullName>
    </recommendedName>
</protein>
<keyword evidence="1" id="KW-1133">Transmembrane helix</keyword>
<keyword evidence="3" id="KW-1185">Reference proteome</keyword>
<organism evidence="2 3">
    <name type="scientific">Putridiphycobacter roseus</name>
    <dbReference type="NCBI Taxonomy" id="2219161"/>
    <lineage>
        <taxon>Bacteria</taxon>
        <taxon>Pseudomonadati</taxon>
        <taxon>Bacteroidota</taxon>
        <taxon>Flavobacteriia</taxon>
        <taxon>Flavobacteriales</taxon>
        <taxon>Crocinitomicaceae</taxon>
        <taxon>Putridiphycobacter</taxon>
    </lineage>
</organism>
<comment type="caution">
    <text evidence="2">The sequence shown here is derived from an EMBL/GenBank/DDBJ whole genome shotgun (WGS) entry which is preliminary data.</text>
</comment>